<reference evidence="2 3" key="1">
    <citation type="submission" date="2017-04" db="EMBL/GenBank/DDBJ databases">
        <title>Compelte genome sequence of WV33.</title>
        <authorList>
            <person name="Lee P.C."/>
        </authorList>
    </citation>
    <scope>NUCLEOTIDE SEQUENCE [LARGE SCALE GENOMIC DNA]</scope>
    <source>
        <strain evidence="2 3">WV33</strain>
    </source>
</reference>
<feature type="signal peptide" evidence="1">
    <location>
        <begin position="1"/>
        <end position="23"/>
    </location>
</feature>
<dbReference type="OrthoDB" id="1256275at2"/>
<feature type="chain" id="PRO_5015453236" evidence="1">
    <location>
        <begin position="24"/>
        <end position="124"/>
    </location>
</feature>
<dbReference type="KEGG" id="ffa:FFWV33_01595"/>
<evidence type="ECO:0000256" key="1">
    <source>
        <dbReference type="SAM" id="SignalP"/>
    </source>
</evidence>
<dbReference type="EMBL" id="CP020918">
    <property type="protein sequence ID" value="AWG20308.1"/>
    <property type="molecule type" value="Genomic_DNA"/>
</dbReference>
<organism evidence="2 3">
    <name type="scientific">Flavobacterium faecale</name>
    <dbReference type="NCBI Taxonomy" id="1355330"/>
    <lineage>
        <taxon>Bacteria</taxon>
        <taxon>Pseudomonadati</taxon>
        <taxon>Bacteroidota</taxon>
        <taxon>Flavobacteriia</taxon>
        <taxon>Flavobacteriales</taxon>
        <taxon>Flavobacteriaceae</taxon>
        <taxon>Flavobacterium</taxon>
    </lineage>
</organism>
<sequence>MKNFYIYILVLLGVFLMPNSAMACGNTQSNAPKKECAKEKMASKDAEKMDCCSKKSKEDKKGCDGKCGHSKCSTSSVQTIAFLAFDATIPFNCFDFSVQKLKIDQAVGFLSDGYSSLWLIPKIG</sequence>
<gene>
    <name evidence="2" type="ORF">FFWV33_01595</name>
</gene>
<dbReference type="Proteomes" id="UP000244527">
    <property type="component" value="Chromosome"/>
</dbReference>
<keyword evidence="1" id="KW-0732">Signal</keyword>
<accession>A0A2S1L9E3</accession>
<name>A0A2S1L9E3_9FLAO</name>
<evidence type="ECO:0000313" key="3">
    <source>
        <dbReference type="Proteomes" id="UP000244527"/>
    </source>
</evidence>
<proteinExistence type="predicted"/>
<dbReference type="RefSeq" id="WP_108739274.1">
    <property type="nucleotide sequence ID" value="NZ_CP020918.1"/>
</dbReference>
<dbReference type="AlphaFoldDB" id="A0A2S1L9E3"/>
<protein>
    <submittedName>
        <fullName evidence="2">Uncharacterized protein</fullName>
    </submittedName>
</protein>
<keyword evidence="3" id="KW-1185">Reference proteome</keyword>
<evidence type="ECO:0000313" key="2">
    <source>
        <dbReference type="EMBL" id="AWG20308.1"/>
    </source>
</evidence>
<dbReference type="PROSITE" id="PS51257">
    <property type="entry name" value="PROKAR_LIPOPROTEIN"/>
    <property type="match status" value="1"/>
</dbReference>